<dbReference type="Proteomes" id="UP000570474">
    <property type="component" value="Unassembled WGS sequence"/>
</dbReference>
<keyword evidence="2" id="KW-0645">Protease</keyword>
<keyword evidence="3" id="KW-1185">Reference proteome</keyword>
<gene>
    <name evidence="2" type="ORF">HGH92_11395</name>
</gene>
<sequence>MWRTLVIVICWCCNLFLPAFAQRKNAAPAAADNSKPVAVIPFRMIDKHVVIPVVLSGGTDTLQFVFDSGAEVTVLHKRVSEKMRINSGHQAFMSGINNAMVRTNVVTLNALYLKGLRIPYVEAYLENLDNLGDSIDGVIGVALLKLYIVKIDYRQQQLVLYRNGKTPIGNTGRLLHFQLNYSTPVIDAAITMPDGRYLPGHYHITTGGDYGILFNWPYVDANRINSLPTLNTDRVQDMVRVLYYINSNIPSLQLGGKTMANVPVSYCKDINDVGVFTEIAGSIGYDIWKQFTITINYEKKEVYLE</sequence>
<proteinExistence type="predicted"/>
<reference evidence="2 3" key="1">
    <citation type="submission" date="2020-04" db="EMBL/GenBank/DDBJ databases">
        <authorList>
            <person name="Yin C."/>
        </authorList>
    </citation>
    <scope>NUCLEOTIDE SEQUENCE [LARGE SCALE GENOMIC DNA]</scope>
    <source>
        <strain evidence="2 3">Ae27</strain>
    </source>
</reference>
<protein>
    <submittedName>
        <fullName evidence="2">Clan AA aspartic protease</fullName>
    </submittedName>
</protein>
<comment type="caution">
    <text evidence="2">The sequence shown here is derived from an EMBL/GenBank/DDBJ whole genome shotgun (WGS) entry which is preliminary data.</text>
</comment>
<dbReference type="EMBL" id="JABAIA010000001">
    <property type="protein sequence ID" value="NLR64909.1"/>
    <property type="molecule type" value="Genomic_DNA"/>
</dbReference>
<dbReference type="Gene3D" id="2.40.70.10">
    <property type="entry name" value="Acid Proteases"/>
    <property type="match status" value="1"/>
</dbReference>
<accession>A0A847RCV9</accession>
<evidence type="ECO:0000313" key="2">
    <source>
        <dbReference type="EMBL" id="NLR64909.1"/>
    </source>
</evidence>
<organism evidence="2 3">
    <name type="scientific">Chitinophaga varians</name>
    <dbReference type="NCBI Taxonomy" id="2202339"/>
    <lineage>
        <taxon>Bacteria</taxon>
        <taxon>Pseudomonadati</taxon>
        <taxon>Bacteroidota</taxon>
        <taxon>Chitinophagia</taxon>
        <taxon>Chitinophagales</taxon>
        <taxon>Chitinophagaceae</taxon>
        <taxon>Chitinophaga</taxon>
    </lineage>
</organism>
<dbReference type="GO" id="GO:0006508">
    <property type="term" value="P:proteolysis"/>
    <property type="evidence" value="ECO:0007669"/>
    <property type="project" value="UniProtKB-KW"/>
</dbReference>
<keyword evidence="1" id="KW-0732">Signal</keyword>
<dbReference type="GO" id="GO:0008233">
    <property type="term" value="F:peptidase activity"/>
    <property type="evidence" value="ECO:0007669"/>
    <property type="project" value="UniProtKB-KW"/>
</dbReference>
<dbReference type="AlphaFoldDB" id="A0A847RCV9"/>
<dbReference type="SUPFAM" id="SSF50630">
    <property type="entry name" value="Acid proteases"/>
    <property type="match status" value="1"/>
</dbReference>
<name>A0A847RCV9_9BACT</name>
<feature type="signal peptide" evidence="1">
    <location>
        <begin position="1"/>
        <end position="21"/>
    </location>
</feature>
<dbReference type="RefSeq" id="WP_168870833.1">
    <property type="nucleotide sequence ID" value="NZ_JABAIA010000001.1"/>
</dbReference>
<evidence type="ECO:0000256" key="1">
    <source>
        <dbReference type="SAM" id="SignalP"/>
    </source>
</evidence>
<dbReference type="CDD" id="cd05483">
    <property type="entry name" value="retropepsin_like_bacteria"/>
    <property type="match status" value="1"/>
</dbReference>
<keyword evidence="2" id="KW-0378">Hydrolase</keyword>
<evidence type="ECO:0000313" key="3">
    <source>
        <dbReference type="Proteomes" id="UP000570474"/>
    </source>
</evidence>
<feature type="chain" id="PRO_5032554268" evidence="1">
    <location>
        <begin position="22"/>
        <end position="305"/>
    </location>
</feature>
<dbReference type="InterPro" id="IPR034122">
    <property type="entry name" value="Retropepsin-like_bacterial"/>
</dbReference>
<dbReference type="InterPro" id="IPR021109">
    <property type="entry name" value="Peptidase_aspartic_dom_sf"/>
</dbReference>
<dbReference type="Pfam" id="PF13650">
    <property type="entry name" value="Asp_protease_2"/>
    <property type="match status" value="1"/>
</dbReference>